<evidence type="ECO:0000256" key="1">
    <source>
        <dbReference type="ARBA" id="ARBA00008080"/>
    </source>
</evidence>
<dbReference type="Pfam" id="PF00416">
    <property type="entry name" value="Ribosomal_S13"/>
    <property type="match status" value="1"/>
</dbReference>
<keyword evidence="3 5" id="KW-0687">Ribonucleoprotein</keyword>
<dbReference type="FunFam" id="1.10.8.50:FF:000001">
    <property type="entry name" value="30S ribosomal protein S13"/>
    <property type="match status" value="1"/>
</dbReference>
<dbReference type="GO" id="GO:0003735">
    <property type="term" value="F:structural constituent of ribosome"/>
    <property type="evidence" value="ECO:0007669"/>
    <property type="project" value="InterPro"/>
</dbReference>
<dbReference type="Gene3D" id="1.10.8.50">
    <property type="match status" value="1"/>
</dbReference>
<evidence type="ECO:0000256" key="3">
    <source>
        <dbReference type="ARBA" id="ARBA00023274"/>
    </source>
</evidence>
<evidence type="ECO:0000313" key="7">
    <source>
        <dbReference type="Proteomes" id="UP000262825"/>
    </source>
</evidence>
<accession>A0A376B939</accession>
<dbReference type="GO" id="GO:0003723">
    <property type="term" value="F:RNA binding"/>
    <property type="evidence" value="ECO:0007669"/>
    <property type="project" value="InterPro"/>
</dbReference>
<name>A0A376B939_9ASCO</name>
<dbReference type="InterPro" id="IPR010979">
    <property type="entry name" value="Ribosomal_uS13-like_H2TH"/>
</dbReference>
<dbReference type="PROSITE" id="PS00646">
    <property type="entry name" value="RIBOSOMAL_S13_1"/>
    <property type="match status" value="1"/>
</dbReference>
<dbReference type="SUPFAM" id="SSF46946">
    <property type="entry name" value="S13-like H2TH domain"/>
    <property type="match status" value="1"/>
</dbReference>
<comment type="similarity">
    <text evidence="1 5">Belongs to the universal ribosomal protein uS13 family.</text>
</comment>
<gene>
    <name evidence="6" type="ORF">SCODWIG_02411</name>
</gene>
<organism evidence="6 7">
    <name type="scientific">Saccharomycodes ludwigii</name>
    <dbReference type="NCBI Taxonomy" id="36035"/>
    <lineage>
        <taxon>Eukaryota</taxon>
        <taxon>Fungi</taxon>
        <taxon>Dikarya</taxon>
        <taxon>Ascomycota</taxon>
        <taxon>Saccharomycotina</taxon>
        <taxon>Saccharomycetes</taxon>
        <taxon>Saccharomycodales</taxon>
        <taxon>Saccharomycodaceae</taxon>
        <taxon>Saccharomycodes</taxon>
    </lineage>
</organism>
<dbReference type="HAMAP" id="MF_01315">
    <property type="entry name" value="Ribosomal_uS13"/>
    <property type="match status" value="1"/>
</dbReference>
<keyword evidence="2 5" id="KW-0689">Ribosomal protein</keyword>
<dbReference type="EMBL" id="UFAJ01000411">
    <property type="protein sequence ID" value="SSD60650.1"/>
    <property type="molecule type" value="Genomic_DNA"/>
</dbReference>
<dbReference type="GO" id="GO:0015935">
    <property type="term" value="C:small ribosomal subunit"/>
    <property type="evidence" value="ECO:0007669"/>
    <property type="project" value="TreeGrafter"/>
</dbReference>
<dbReference type="GO" id="GO:0006412">
    <property type="term" value="P:translation"/>
    <property type="evidence" value="ECO:0007669"/>
    <property type="project" value="InterPro"/>
</dbReference>
<evidence type="ECO:0000256" key="5">
    <source>
        <dbReference type="RuleBase" id="RU003830"/>
    </source>
</evidence>
<dbReference type="PANTHER" id="PTHR10871:SF1">
    <property type="entry name" value="SMALL RIBOSOMAL SUBUNIT PROTEIN US13M"/>
    <property type="match status" value="1"/>
</dbReference>
<dbReference type="PANTHER" id="PTHR10871">
    <property type="entry name" value="30S RIBOSOMAL PROTEIN S13/40S RIBOSOMAL PROTEIN S18"/>
    <property type="match status" value="1"/>
</dbReference>
<dbReference type="Gene3D" id="4.10.910.10">
    <property type="entry name" value="30s ribosomal protein s13, domain 2"/>
    <property type="match status" value="1"/>
</dbReference>
<reference evidence="7" key="1">
    <citation type="submission" date="2018-06" db="EMBL/GenBank/DDBJ databases">
        <authorList>
            <person name="Guldener U."/>
        </authorList>
    </citation>
    <scope>NUCLEOTIDE SEQUENCE [LARGE SCALE GENOMIC DNA]</scope>
    <source>
        <strain evidence="7">UTAD17</strain>
    </source>
</reference>
<dbReference type="InterPro" id="IPR018269">
    <property type="entry name" value="Ribosomal_uS13_CS"/>
</dbReference>
<dbReference type="PIRSF" id="PIRSF002134">
    <property type="entry name" value="Ribosomal_S13"/>
    <property type="match status" value="1"/>
</dbReference>
<sequence>MVVHILGKGFKGKEVVRIGLSSKFYGIGLKTAEAICSRLGFYPWMRMHQLTEPQLMMLTKELSEMTIEGDARAIVKENIALKRKIGSYAGLRHAMNLPVRGQNTRNNANTARRLNKLDRRGYHTVPVNTYNNGYTKSVILSQITNLTNNKF</sequence>
<evidence type="ECO:0000256" key="2">
    <source>
        <dbReference type="ARBA" id="ARBA00022980"/>
    </source>
</evidence>
<evidence type="ECO:0000256" key="4">
    <source>
        <dbReference type="ARBA" id="ARBA00040757"/>
    </source>
</evidence>
<evidence type="ECO:0000313" key="6">
    <source>
        <dbReference type="EMBL" id="SSD60650.1"/>
    </source>
</evidence>
<dbReference type="GO" id="GO:0005739">
    <property type="term" value="C:mitochondrion"/>
    <property type="evidence" value="ECO:0007669"/>
    <property type="project" value="TreeGrafter"/>
</dbReference>
<protein>
    <recommendedName>
        <fullName evidence="4">Small ribosomal subunit protein uS13m</fullName>
    </recommendedName>
</protein>
<proteinExistence type="inferred from homology"/>
<dbReference type="VEuPathDB" id="FungiDB:SCODWIG_02411"/>
<keyword evidence="7" id="KW-1185">Reference proteome</keyword>
<dbReference type="AlphaFoldDB" id="A0A376B939"/>
<dbReference type="InterPro" id="IPR001892">
    <property type="entry name" value="Ribosomal_uS13"/>
</dbReference>
<dbReference type="InterPro" id="IPR027437">
    <property type="entry name" value="Rbsml_uS13_C"/>
</dbReference>
<dbReference type="PROSITE" id="PS50159">
    <property type="entry name" value="RIBOSOMAL_S13_2"/>
    <property type="match status" value="1"/>
</dbReference>
<dbReference type="Proteomes" id="UP000262825">
    <property type="component" value="Unassembled WGS sequence"/>
</dbReference>